<accession>A0A6D2JZ07</accession>
<sequence length="206" mass="22649">MAPWSARSSTCGSKSGDSGNDSPVQLYPLWGSRINTPSSLPLPFAQSVWRLAPFKEQINSTSFTSTKIGIVGVKTLIPLPPIGVKVGALAPWILWSIWLSRNNKIFNNRVVSALDTLNLGVVRAREWKEAQLDLPQIPKPGVRSKAKLHPDAVLCHTDGAWNSKHRAGGMGWIFQDKTKRPINQGSKARVPTVWRTPLQNLLSVLS</sequence>
<organism evidence="2 3">
    <name type="scientific">Microthlaspi erraticum</name>
    <dbReference type="NCBI Taxonomy" id="1685480"/>
    <lineage>
        <taxon>Eukaryota</taxon>
        <taxon>Viridiplantae</taxon>
        <taxon>Streptophyta</taxon>
        <taxon>Embryophyta</taxon>
        <taxon>Tracheophyta</taxon>
        <taxon>Spermatophyta</taxon>
        <taxon>Magnoliopsida</taxon>
        <taxon>eudicotyledons</taxon>
        <taxon>Gunneridae</taxon>
        <taxon>Pentapetalae</taxon>
        <taxon>rosids</taxon>
        <taxon>malvids</taxon>
        <taxon>Brassicales</taxon>
        <taxon>Brassicaceae</taxon>
        <taxon>Coluteocarpeae</taxon>
        <taxon>Microthlaspi</taxon>
    </lineage>
</organism>
<evidence type="ECO:0008006" key="4">
    <source>
        <dbReference type="Google" id="ProtNLM"/>
    </source>
</evidence>
<reference evidence="2" key="1">
    <citation type="submission" date="2020-01" db="EMBL/GenBank/DDBJ databases">
        <authorList>
            <person name="Mishra B."/>
        </authorList>
    </citation>
    <scope>NUCLEOTIDE SEQUENCE [LARGE SCALE GENOMIC DNA]</scope>
</reference>
<comment type="caution">
    <text evidence="2">The sequence shown here is derived from an EMBL/GenBank/DDBJ whole genome shotgun (WGS) entry which is preliminary data.</text>
</comment>
<feature type="region of interest" description="Disordered" evidence="1">
    <location>
        <begin position="1"/>
        <end position="20"/>
    </location>
</feature>
<keyword evidence="3" id="KW-1185">Reference proteome</keyword>
<protein>
    <recommendedName>
        <fullName evidence="4">RNase H type-1 domain-containing protein</fullName>
    </recommendedName>
</protein>
<evidence type="ECO:0000256" key="1">
    <source>
        <dbReference type="SAM" id="MobiDB-lite"/>
    </source>
</evidence>
<dbReference type="Proteomes" id="UP000467841">
    <property type="component" value="Unassembled WGS sequence"/>
</dbReference>
<proteinExistence type="predicted"/>
<dbReference type="EMBL" id="CACVBM020001304">
    <property type="protein sequence ID" value="CAA7044585.1"/>
    <property type="molecule type" value="Genomic_DNA"/>
</dbReference>
<dbReference type="OrthoDB" id="1745633at2759"/>
<evidence type="ECO:0000313" key="2">
    <source>
        <dbReference type="EMBL" id="CAA7044585.1"/>
    </source>
</evidence>
<name>A0A6D2JZ07_9BRAS</name>
<evidence type="ECO:0000313" key="3">
    <source>
        <dbReference type="Proteomes" id="UP000467841"/>
    </source>
</evidence>
<gene>
    <name evidence="2" type="ORF">MERR_LOCUS31820</name>
</gene>
<dbReference type="AlphaFoldDB" id="A0A6D2JZ07"/>